<dbReference type="PANTHER" id="PTHR42879">
    <property type="entry name" value="3-OXOACYL-(ACYL-CARRIER-PROTEIN) REDUCTASE"/>
    <property type="match status" value="1"/>
</dbReference>
<gene>
    <name evidence="3" type="ORF">EDD28_1472</name>
</gene>
<comment type="similarity">
    <text evidence="1">Belongs to the short-chain dehydrogenases/reductases (SDR) family.</text>
</comment>
<dbReference type="OrthoDB" id="517007at2"/>
<dbReference type="EMBL" id="RKHQ01000001">
    <property type="protein sequence ID" value="ROR96880.1"/>
    <property type="molecule type" value="Genomic_DNA"/>
</dbReference>
<evidence type="ECO:0000256" key="1">
    <source>
        <dbReference type="ARBA" id="ARBA00006484"/>
    </source>
</evidence>
<dbReference type="AlphaFoldDB" id="A0A3N2DAQ1"/>
<evidence type="ECO:0000256" key="2">
    <source>
        <dbReference type="ARBA" id="ARBA00023002"/>
    </source>
</evidence>
<evidence type="ECO:0000313" key="3">
    <source>
        <dbReference type="EMBL" id="ROR96880.1"/>
    </source>
</evidence>
<dbReference type="PANTHER" id="PTHR42879:SF2">
    <property type="entry name" value="3-OXOACYL-[ACYL-CARRIER-PROTEIN] REDUCTASE FABG"/>
    <property type="match status" value="1"/>
</dbReference>
<dbReference type="GO" id="GO:0016491">
    <property type="term" value="F:oxidoreductase activity"/>
    <property type="evidence" value="ECO:0007669"/>
    <property type="project" value="UniProtKB-KW"/>
</dbReference>
<dbReference type="Proteomes" id="UP000275356">
    <property type="component" value="Unassembled WGS sequence"/>
</dbReference>
<dbReference type="PRINTS" id="PR00081">
    <property type="entry name" value="GDHRDH"/>
</dbReference>
<dbReference type="RefSeq" id="WP_123738999.1">
    <property type="nucleotide sequence ID" value="NZ_CALFQU010000029.1"/>
</dbReference>
<protein>
    <submittedName>
        <fullName evidence="3">3-oxoacyl-[acyl-carrier protein] reductase</fullName>
    </submittedName>
</protein>
<keyword evidence="2" id="KW-0560">Oxidoreductase</keyword>
<dbReference type="Gene3D" id="3.40.50.720">
    <property type="entry name" value="NAD(P)-binding Rossmann-like Domain"/>
    <property type="match status" value="1"/>
</dbReference>
<proteinExistence type="inferred from homology"/>
<evidence type="ECO:0000313" key="4">
    <source>
        <dbReference type="Proteomes" id="UP000275356"/>
    </source>
</evidence>
<name>A0A3N2DAQ1_9MICO</name>
<sequence>MTDNGLRCLVTGAASGIGAAVAERLRARGDRVVGADREELPDGLRVDLSDPAGRHDLVARASDVLGGLDVLVNVAGVFAETPVLSSTLEQWRAVWAVDLEAPLELMREAAVTMAATGFGRIVNITSVHAGFAQPDCLAYDVAKAGLEAATRSFALDTARHGVLVNAVAPGFVRTRMSLTAEGVDETDTEAFRERYVRHGLLPLGRAALPEEIAHVVGWLASRENTYVTGQVLVADGGLTTTF</sequence>
<dbReference type="FunFam" id="3.40.50.720:FF:000084">
    <property type="entry name" value="Short-chain dehydrogenase reductase"/>
    <property type="match status" value="1"/>
</dbReference>
<dbReference type="InterPro" id="IPR002347">
    <property type="entry name" value="SDR_fam"/>
</dbReference>
<organism evidence="3 4">
    <name type="scientific">Salana multivorans</name>
    <dbReference type="NCBI Taxonomy" id="120377"/>
    <lineage>
        <taxon>Bacteria</taxon>
        <taxon>Bacillati</taxon>
        <taxon>Actinomycetota</taxon>
        <taxon>Actinomycetes</taxon>
        <taxon>Micrococcales</taxon>
        <taxon>Beutenbergiaceae</taxon>
        <taxon>Salana</taxon>
    </lineage>
</organism>
<reference evidence="3 4" key="1">
    <citation type="submission" date="2018-11" db="EMBL/GenBank/DDBJ databases">
        <title>Sequencing the genomes of 1000 actinobacteria strains.</title>
        <authorList>
            <person name="Klenk H.-P."/>
        </authorList>
    </citation>
    <scope>NUCLEOTIDE SEQUENCE [LARGE SCALE GENOMIC DNA]</scope>
    <source>
        <strain evidence="3 4">DSM 13521</strain>
    </source>
</reference>
<dbReference type="PRINTS" id="PR00080">
    <property type="entry name" value="SDRFAMILY"/>
</dbReference>
<comment type="caution">
    <text evidence="3">The sequence shown here is derived from an EMBL/GenBank/DDBJ whole genome shotgun (WGS) entry which is preliminary data.</text>
</comment>
<keyword evidence="4" id="KW-1185">Reference proteome</keyword>
<dbReference type="InterPro" id="IPR050259">
    <property type="entry name" value="SDR"/>
</dbReference>
<accession>A0A3N2DAQ1</accession>
<dbReference type="InterPro" id="IPR036291">
    <property type="entry name" value="NAD(P)-bd_dom_sf"/>
</dbReference>
<dbReference type="CDD" id="cd05233">
    <property type="entry name" value="SDR_c"/>
    <property type="match status" value="1"/>
</dbReference>
<dbReference type="SUPFAM" id="SSF51735">
    <property type="entry name" value="NAD(P)-binding Rossmann-fold domains"/>
    <property type="match status" value="1"/>
</dbReference>
<dbReference type="Pfam" id="PF13561">
    <property type="entry name" value="adh_short_C2"/>
    <property type="match status" value="1"/>
</dbReference>